<gene>
    <name evidence="1" type="ORF">H9Q80_16980</name>
</gene>
<dbReference type="EMBL" id="CP060636">
    <property type="protein sequence ID" value="QNM14335.1"/>
    <property type="molecule type" value="Genomic_DNA"/>
</dbReference>
<evidence type="ECO:0000313" key="1">
    <source>
        <dbReference type="EMBL" id="QNM14335.1"/>
    </source>
</evidence>
<dbReference type="PANTHER" id="PTHR41260:SF1">
    <property type="entry name" value="PROTEIN ECSC"/>
    <property type="match status" value="1"/>
</dbReference>
<name>A0A7G9GU53_9FIRM</name>
<sequence>MLKTKKIVKKLNKKQERLLHKQSLSGPIQKKIRTHVPVKAMQALETAFEKSFVVIFQKGTPWIEKATHIKDKQELAQYFRSSFDCEQNKQKLKRFDQNARKTSYQHVAITQVKSSVLGLFGIGIPDIPLYLATLLSGIYQIATIYGYDIHEEKEQAYVLLLICAMCDEEEKREEWKNMMDAMEHGQKIKYSISELMTYTSHALSYSELQSKFLQGIPIAGIAGAFMSTSTQNRILTFARTSYKKRLLHQGR</sequence>
<evidence type="ECO:0000313" key="2">
    <source>
        <dbReference type="Proteomes" id="UP000515856"/>
    </source>
</evidence>
<dbReference type="KEGG" id="ehn:H9Q80_16980"/>
<keyword evidence="2" id="KW-1185">Reference proteome</keyword>
<dbReference type="RefSeq" id="WP_117454796.1">
    <property type="nucleotide sequence ID" value="NZ_JAQEBD010000021.1"/>
</dbReference>
<organism evidence="1 2">
    <name type="scientific">[Eubacterium] hominis</name>
    <dbReference type="NCBI Taxonomy" id="2764325"/>
    <lineage>
        <taxon>Bacteria</taxon>
        <taxon>Bacillati</taxon>
        <taxon>Bacillota</taxon>
        <taxon>Erysipelotrichia</taxon>
        <taxon>Erysipelotrichales</taxon>
        <taxon>Erysipelotrichaceae</taxon>
        <taxon>Amedibacillus</taxon>
    </lineage>
</organism>
<proteinExistence type="predicted"/>
<accession>A0A7G9GU53</accession>
<dbReference type="AlphaFoldDB" id="A0A7G9GU53"/>
<dbReference type="PANTHER" id="PTHR41260">
    <property type="entry name" value="PROTEIN ECSC"/>
    <property type="match status" value="1"/>
</dbReference>
<dbReference type="InterPro" id="IPR024787">
    <property type="entry name" value="EcsC"/>
</dbReference>
<reference evidence="1 2" key="1">
    <citation type="submission" date="2020-08" db="EMBL/GenBank/DDBJ databases">
        <authorList>
            <person name="Liu C."/>
            <person name="Sun Q."/>
        </authorList>
    </citation>
    <scope>NUCLEOTIDE SEQUENCE [LARGE SCALE GENOMIC DNA]</scope>
    <source>
        <strain evidence="1 2">NSJ-61</strain>
    </source>
</reference>
<dbReference type="Pfam" id="PF12787">
    <property type="entry name" value="EcsC"/>
    <property type="match status" value="1"/>
</dbReference>
<dbReference type="Proteomes" id="UP000515856">
    <property type="component" value="Chromosome"/>
</dbReference>
<protein>
    <submittedName>
        <fullName evidence="1">EcsC family protein</fullName>
    </submittedName>
</protein>